<dbReference type="RefSeq" id="WP_168297235.1">
    <property type="nucleotide sequence ID" value="NZ_CP071609.1"/>
</dbReference>
<evidence type="ECO:0000313" key="1">
    <source>
        <dbReference type="EMBL" id="MET3757207.1"/>
    </source>
</evidence>
<dbReference type="EMBL" id="JBEPMY010000015">
    <property type="protein sequence ID" value="MET3757207.1"/>
    <property type="molecule type" value="Genomic_DNA"/>
</dbReference>
<dbReference type="Proteomes" id="UP001549077">
    <property type="component" value="Unassembled WGS sequence"/>
</dbReference>
<accession>A0ABV2ML73</accession>
<keyword evidence="2" id="KW-1185">Reference proteome</keyword>
<reference evidence="1 2" key="1">
    <citation type="submission" date="2024-06" db="EMBL/GenBank/DDBJ databases">
        <title>Genomic Encyclopedia of Type Strains, Phase IV (KMG-IV): sequencing the most valuable type-strain genomes for metagenomic binning, comparative biology and taxonomic classification.</title>
        <authorList>
            <person name="Goeker M."/>
        </authorList>
    </citation>
    <scope>NUCLEOTIDE SEQUENCE [LARGE SCALE GENOMIC DNA]</scope>
    <source>
        <strain evidence="1 2">DSM 29288</strain>
    </source>
</reference>
<sequence length="242" mass="26094">MISQRSGTLGILELDEGLSECTPVAPHEGSLLNPETFGLPILPEIVEGAFAERVIRGDPSLEAACVTAARRLVERGASVIVGDCGFLIRHQDAISAAVDVPVITSSLLLIPTLLRQLASGKKLAVLTADTRHLGEEVLNVQNVRDRERLVIGGIEGGIYMRNTVARPLVRTDLDQIEHEVGECIGQLRGQHPEIAMLLFECTGFPVVSKALRRKTGLPIYDITDLCALTLNAVLGRNPDLDP</sequence>
<proteinExistence type="predicted"/>
<dbReference type="GeneID" id="91152526"/>
<organism evidence="1 2">
    <name type="scientific">Rhizobium binae</name>
    <dbReference type="NCBI Taxonomy" id="1138190"/>
    <lineage>
        <taxon>Bacteria</taxon>
        <taxon>Pseudomonadati</taxon>
        <taxon>Pseudomonadota</taxon>
        <taxon>Alphaproteobacteria</taxon>
        <taxon>Hyphomicrobiales</taxon>
        <taxon>Rhizobiaceae</taxon>
        <taxon>Rhizobium/Agrobacterium group</taxon>
        <taxon>Rhizobium</taxon>
    </lineage>
</organism>
<evidence type="ECO:0000313" key="2">
    <source>
        <dbReference type="Proteomes" id="UP001549077"/>
    </source>
</evidence>
<evidence type="ECO:0008006" key="3">
    <source>
        <dbReference type="Google" id="ProtNLM"/>
    </source>
</evidence>
<gene>
    <name evidence="1" type="ORF">ABID08_004588</name>
</gene>
<comment type="caution">
    <text evidence="1">The sequence shown here is derived from an EMBL/GenBank/DDBJ whole genome shotgun (WGS) entry which is preliminary data.</text>
</comment>
<protein>
    <recommendedName>
        <fullName evidence="3">Aspartate/glutamate racemase family protein</fullName>
    </recommendedName>
</protein>
<name>A0ABV2ML73_9HYPH</name>